<evidence type="ECO:0000313" key="1">
    <source>
        <dbReference type="EMBL" id="SHF49755.1"/>
    </source>
</evidence>
<gene>
    <name evidence="1" type="ORF">SAMN02745218_02411</name>
</gene>
<organism evidence="1 2">
    <name type="scientific">Desulfofundulus australicus DSM 11792</name>
    <dbReference type="NCBI Taxonomy" id="1121425"/>
    <lineage>
        <taxon>Bacteria</taxon>
        <taxon>Bacillati</taxon>
        <taxon>Bacillota</taxon>
        <taxon>Clostridia</taxon>
        <taxon>Eubacteriales</taxon>
        <taxon>Peptococcaceae</taxon>
        <taxon>Desulfofundulus</taxon>
    </lineage>
</organism>
<reference evidence="2" key="1">
    <citation type="submission" date="2016-11" db="EMBL/GenBank/DDBJ databases">
        <authorList>
            <person name="Varghese N."/>
            <person name="Submissions S."/>
        </authorList>
    </citation>
    <scope>NUCLEOTIDE SEQUENCE [LARGE SCALE GENOMIC DNA]</scope>
    <source>
        <strain evidence="2">DSM 11792</strain>
    </source>
</reference>
<sequence length="70" mass="7547">MLKIASLSSHHFALPPAFLRGVVEKYGYRHLAVYQYGRALVIVPVNVEVDGEALEDVKGLLGAGRAGVVK</sequence>
<dbReference type="EMBL" id="FQUW01000034">
    <property type="protein sequence ID" value="SHF49755.1"/>
    <property type="molecule type" value="Genomic_DNA"/>
</dbReference>
<name>A0A1M5C4X4_9FIRM</name>
<keyword evidence="2" id="KW-1185">Reference proteome</keyword>
<dbReference type="Proteomes" id="UP000184196">
    <property type="component" value="Unassembled WGS sequence"/>
</dbReference>
<protein>
    <submittedName>
        <fullName evidence="1">Uncharacterized protein</fullName>
    </submittedName>
</protein>
<dbReference type="AlphaFoldDB" id="A0A1M5C4X4"/>
<evidence type="ECO:0000313" key="2">
    <source>
        <dbReference type="Proteomes" id="UP000184196"/>
    </source>
</evidence>
<proteinExistence type="predicted"/>
<accession>A0A1M5C4X4</accession>